<protein>
    <submittedName>
        <fullName evidence="1">Uncharacterized protein</fullName>
    </submittedName>
</protein>
<reference evidence="1" key="2">
    <citation type="journal article" date="2015" name="Fish Shellfish Immunol.">
        <title>Early steps in the European eel (Anguilla anguilla)-Vibrio vulnificus interaction in the gills: Role of the RtxA13 toxin.</title>
        <authorList>
            <person name="Callol A."/>
            <person name="Pajuelo D."/>
            <person name="Ebbesson L."/>
            <person name="Teles M."/>
            <person name="MacKenzie S."/>
            <person name="Amaro C."/>
        </authorList>
    </citation>
    <scope>NUCLEOTIDE SEQUENCE</scope>
</reference>
<accession>A0A0E9UXN5</accession>
<evidence type="ECO:0000313" key="1">
    <source>
        <dbReference type="EMBL" id="JAH69945.1"/>
    </source>
</evidence>
<organism evidence="1">
    <name type="scientific">Anguilla anguilla</name>
    <name type="common">European freshwater eel</name>
    <name type="synonym">Muraena anguilla</name>
    <dbReference type="NCBI Taxonomy" id="7936"/>
    <lineage>
        <taxon>Eukaryota</taxon>
        <taxon>Metazoa</taxon>
        <taxon>Chordata</taxon>
        <taxon>Craniata</taxon>
        <taxon>Vertebrata</taxon>
        <taxon>Euteleostomi</taxon>
        <taxon>Actinopterygii</taxon>
        <taxon>Neopterygii</taxon>
        <taxon>Teleostei</taxon>
        <taxon>Anguilliformes</taxon>
        <taxon>Anguillidae</taxon>
        <taxon>Anguilla</taxon>
    </lineage>
</organism>
<dbReference type="EMBL" id="GBXM01038632">
    <property type="protein sequence ID" value="JAH69945.1"/>
    <property type="molecule type" value="Transcribed_RNA"/>
</dbReference>
<proteinExistence type="predicted"/>
<sequence length="33" mass="3650">MSNLSTFDSQAVCQIQYSILPRIPYTATSTDVV</sequence>
<reference evidence="1" key="1">
    <citation type="submission" date="2014-11" db="EMBL/GenBank/DDBJ databases">
        <authorList>
            <person name="Amaro Gonzalez C."/>
        </authorList>
    </citation>
    <scope>NUCLEOTIDE SEQUENCE</scope>
</reference>
<name>A0A0E9UXN5_ANGAN</name>
<dbReference type="AlphaFoldDB" id="A0A0E9UXN5"/>